<proteinExistence type="predicted"/>
<sequence>MGWLLAWRLVIPDSFAQTPVRDPLVYYQILYLSFLERSACGDDVRGWLDGLRTIRDILSSDLGRSERDLAAIESRAADLQRGVPCDSDTRRDLLSVTAGEPQRALTWFRTQKSPRIP</sequence>
<organism evidence="1 2">
    <name type="scientific">Telmatospirillum siberiense</name>
    <dbReference type="NCBI Taxonomy" id="382514"/>
    <lineage>
        <taxon>Bacteria</taxon>
        <taxon>Pseudomonadati</taxon>
        <taxon>Pseudomonadota</taxon>
        <taxon>Alphaproteobacteria</taxon>
        <taxon>Rhodospirillales</taxon>
        <taxon>Rhodospirillaceae</taxon>
        <taxon>Telmatospirillum</taxon>
    </lineage>
</organism>
<dbReference type="EMBL" id="PIUM01000011">
    <property type="protein sequence ID" value="PKU24447.1"/>
    <property type="molecule type" value="Genomic_DNA"/>
</dbReference>
<protein>
    <submittedName>
        <fullName evidence="1">Uncharacterized protein</fullName>
    </submittedName>
</protein>
<evidence type="ECO:0000313" key="1">
    <source>
        <dbReference type="EMBL" id="PKU24447.1"/>
    </source>
</evidence>
<comment type="caution">
    <text evidence="1">The sequence shown here is derived from an EMBL/GenBank/DDBJ whole genome shotgun (WGS) entry which is preliminary data.</text>
</comment>
<name>A0A2N3PVN0_9PROT</name>
<accession>A0A2N3PVN0</accession>
<dbReference type="Proteomes" id="UP000233293">
    <property type="component" value="Unassembled WGS sequence"/>
</dbReference>
<gene>
    <name evidence="1" type="ORF">CWS72_11405</name>
</gene>
<keyword evidence="2" id="KW-1185">Reference proteome</keyword>
<dbReference type="AlphaFoldDB" id="A0A2N3PVN0"/>
<evidence type="ECO:0000313" key="2">
    <source>
        <dbReference type="Proteomes" id="UP000233293"/>
    </source>
</evidence>
<reference evidence="2" key="1">
    <citation type="submission" date="2017-12" db="EMBL/GenBank/DDBJ databases">
        <title>Draft genome sequence of Telmatospirillum siberiense 26-4b1T, an acidotolerant peatland alphaproteobacterium potentially involved in sulfur cycling.</title>
        <authorList>
            <person name="Hausmann B."/>
            <person name="Pjevac P."/>
            <person name="Schreck K."/>
            <person name="Herbold C.W."/>
            <person name="Daims H."/>
            <person name="Wagner M."/>
            <person name="Pester M."/>
            <person name="Loy A."/>
        </authorList>
    </citation>
    <scope>NUCLEOTIDE SEQUENCE [LARGE SCALE GENOMIC DNA]</scope>
    <source>
        <strain evidence="2">26-4b1</strain>
    </source>
</reference>